<protein>
    <submittedName>
        <fullName evidence="13">Iron complex outermembrane receptor protein</fullName>
    </submittedName>
</protein>
<dbReference type="GO" id="GO:0009279">
    <property type="term" value="C:cell outer membrane"/>
    <property type="evidence" value="ECO:0007669"/>
    <property type="project" value="UniProtKB-SubCell"/>
</dbReference>
<feature type="domain" description="TonB-dependent receptor-like beta-barrel" evidence="11">
    <location>
        <begin position="292"/>
        <end position="739"/>
    </location>
</feature>
<accession>A0AAW8GHW7</accession>
<dbReference type="Pfam" id="PF07715">
    <property type="entry name" value="Plug"/>
    <property type="match status" value="1"/>
</dbReference>
<keyword evidence="6 8" id="KW-0472">Membrane</keyword>
<proteinExistence type="inferred from homology"/>
<evidence type="ECO:0000259" key="11">
    <source>
        <dbReference type="Pfam" id="PF00593"/>
    </source>
</evidence>
<dbReference type="PANTHER" id="PTHR47234">
    <property type="match status" value="1"/>
</dbReference>
<organism evidence="13 14">
    <name type="scientific">Pseudoxanthomonas winnipegensis</name>
    <dbReference type="NCBI Taxonomy" id="2480810"/>
    <lineage>
        <taxon>Bacteria</taxon>
        <taxon>Pseudomonadati</taxon>
        <taxon>Pseudomonadota</taxon>
        <taxon>Gammaproteobacteria</taxon>
        <taxon>Lysobacterales</taxon>
        <taxon>Lysobacteraceae</taxon>
        <taxon>Pseudoxanthomonas</taxon>
    </lineage>
</organism>
<evidence type="ECO:0000256" key="5">
    <source>
        <dbReference type="ARBA" id="ARBA00023077"/>
    </source>
</evidence>
<evidence type="ECO:0000256" key="1">
    <source>
        <dbReference type="ARBA" id="ARBA00004571"/>
    </source>
</evidence>
<dbReference type="Pfam" id="PF00593">
    <property type="entry name" value="TonB_dep_Rec_b-barrel"/>
    <property type="match status" value="1"/>
</dbReference>
<evidence type="ECO:0000256" key="10">
    <source>
        <dbReference type="SAM" id="MobiDB-lite"/>
    </source>
</evidence>
<dbReference type="RefSeq" id="WP_306995024.1">
    <property type="nucleotide sequence ID" value="NZ_JAUTBB010000001.1"/>
</dbReference>
<evidence type="ECO:0000256" key="7">
    <source>
        <dbReference type="ARBA" id="ARBA00023237"/>
    </source>
</evidence>
<dbReference type="InterPro" id="IPR000531">
    <property type="entry name" value="Beta-barrel_TonB"/>
</dbReference>
<keyword evidence="5 9" id="KW-0798">TonB box</keyword>
<feature type="region of interest" description="Disordered" evidence="10">
    <location>
        <begin position="17"/>
        <end position="40"/>
    </location>
</feature>
<evidence type="ECO:0000256" key="3">
    <source>
        <dbReference type="ARBA" id="ARBA00022452"/>
    </source>
</evidence>
<dbReference type="EMBL" id="JAUTBB010000001">
    <property type="protein sequence ID" value="MDQ1121238.1"/>
    <property type="molecule type" value="Genomic_DNA"/>
</dbReference>
<reference evidence="13" key="1">
    <citation type="submission" date="2023-07" db="EMBL/GenBank/DDBJ databases">
        <title>Functional and genomic diversity of the sorghum phyllosphere microbiome.</title>
        <authorList>
            <person name="Shade A."/>
        </authorList>
    </citation>
    <scope>NUCLEOTIDE SEQUENCE</scope>
    <source>
        <strain evidence="13">SORGH_AS_0908</strain>
    </source>
</reference>
<gene>
    <name evidence="13" type="ORF">QE383_003546</name>
</gene>
<comment type="subcellular location">
    <subcellularLocation>
        <location evidence="1 8">Cell outer membrane</location>
        <topology evidence="1 8">Multi-pass membrane protein</topology>
    </subcellularLocation>
</comment>
<feature type="region of interest" description="Disordered" evidence="10">
    <location>
        <begin position="87"/>
        <end position="118"/>
    </location>
</feature>
<keyword evidence="7 8" id="KW-0998">Cell outer membrane</keyword>
<name>A0AAW8GHW7_9GAMM</name>
<keyword evidence="3 8" id="KW-1134">Transmembrane beta strand</keyword>
<evidence type="ECO:0000256" key="9">
    <source>
        <dbReference type="RuleBase" id="RU003357"/>
    </source>
</evidence>
<comment type="caution">
    <text evidence="13">The sequence shown here is derived from an EMBL/GenBank/DDBJ whole genome shotgun (WGS) entry which is preliminary data.</text>
</comment>
<dbReference type="Proteomes" id="UP001234354">
    <property type="component" value="Unassembled WGS sequence"/>
</dbReference>
<dbReference type="Gene3D" id="2.40.170.20">
    <property type="entry name" value="TonB-dependent receptor, beta-barrel domain"/>
    <property type="match status" value="1"/>
</dbReference>
<dbReference type="PROSITE" id="PS52016">
    <property type="entry name" value="TONB_DEPENDENT_REC_3"/>
    <property type="match status" value="1"/>
</dbReference>
<evidence type="ECO:0000256" key="6">
    <source>
        <dbReference type="ARBA" id="ARBA00023136"/>
    </source>
</evidence>
<keyword evidence="2 8" id="KW-0813">Transport</keyword>
<evidence type="ECO:0000313" key="14">
    <source>
        <dbReference type="Proteomes" id="UP001234354"/>
    </source>
</evidence>
<dbReference type="InterPro" id="IPR039426">
    <property type="entry name" value="TonB-dep_rcpt-like"/>
</dbReference>
<dbReference type="InterPro" id="IPR036942">
    <property type="entry name" value="Beta-barrel_TonB_sf"/>
</dbReference>
<evidence type="ECO:0000256" key="8">
    <source>
        <dbReference type="PROSITE-ProRule" id="PRU01360"/>
    </source>
</evidence>
<keyword evidence="4 8" id="KW-0812">Transmembrane</keyword>
<evidence type="ECO:0000259" key="12">
    <source>
        <dbReference type="Pfam" id="PF07715"/>
    </source>
</evidence>
<dbReference type="InterPro" id="IPR037066">
    <property type="entry name" value="Plug_dom_sf"/>
</dbReference>
<feature type="domain" description="TonB-dependent receptor plug" evidence="12">
    <location>
        <begin position="58"/>
        <end position="177"/>
    </location>
</feature>
<dbReference type="InterPro" id="IPR012910">
    <property type="entry name" value="Plug_dom"/>
</dbReference>
<feature type="compositionally biased region" description="Basic and acidic residues" evidence="10">
    <location>
        <begin position="18"/>
        <end position="35"/>
    </location>
</feature>
<keyword evidence="13" id="KW-0675">Receptor</keyword>
<sequence length="777" mass="82924">MLFWVAVALSGAVGAQEVTRKTDSDKQPTDPRQDDPSTQSAVQLDTVQVTGTRIKGGTTPSPVITIDSTRIREEGFTDLGEVIRSVPQNFSGGQNPGVSTSANVSGNNINTTGGSSLNLRGLGQDATLTLLNGRRMSYGGWAQGVDISAIPVEAVERLEIVPDGASAVYGADAVGGVANVILKPDFDGVTLGTRFGGATDGGLAMREYTATAGTTWDGGGLLATFRKASSDPIDASQRAYTRRMYQPATLWPGSDARSGLVSLHQALGDALELHLDALRTERHMSMKTGYATSYYLDTPETNTTLVSPGLDLALPGDWTLTASAAQGRDKTYTHRQVIRTQTGVVSSDSLGTYSNQSATYELGVEGPVLTLPAGQARLAAGAGYRAVDFLSLGITSNRTVADGDERSRFAYVELNLPLVAPEQQRRGVERFSLTGAMRNEDYDDYGRVTTPKLGLIYAPGSDFTLRASWGKSFKAPRLLQRYTNQDIALYPAATLGGDGQAAGATVLYRAGGNADLRPERARTWSAALAFHPEGLPGLEAELSWFDIDYTGRIVQPVVATQALRNPDYAAFVTTDPTQAEMAQAIADSVRFFNYTSGGYDSTQVVAIVDNRSVNAAAQHIEGVDLSGAYRFDVGQGRLALRGAASWLDSRQATLPTQDAYDLAGTLYYPARVSARVGAVWRQGGLMASLFGNYKSGVRNTTRDEKGASFTTFDATLRYELAAGLGMLSDVAIELAAQNLFNRAPPLYTVTTLNEAPFDSTNYSAVGRFVSLSVSKHW</sequence>
<evidence type="ECO:0000256" key="2">
    <source>
        <dbReference type="ARBA" id="ARBA00022448"/>
    </source>
</evidence>
<comment type="similarity">
    <text evidence="8 9">Belongs to the TonB-dependent receptor family.</text>
</comment>
<dbReference type="AlphaFoldDB" id="A0AAW8GHW7"/>
<evidence type="ECO:0000313" key="13">
    <source>
        <dbReference type="EMBL" id="MDQ1121238.1"/>
    </source>
</evidence>
<evidence type="ECO:0000256" key="4">
    <source>
        <dbReference type="ARBA" id="ARBA00022692"/>
    </source>
</evidence>
<dbReference type="SUPFAM" id="SSF56935">
    <property type="entry name" value="Porins"/>
    <property type="match status" value="1"/>
</dbReference>
<dbReference type="PANTHER" id="PTHR47234:SF3">
    <property type="entry name" value="SECRETIN_TONB SHORT N-TERMINAL DOMAIN-CONTAINING PROTEIN"/>
    <property type="match status" value="1"/>
</dbReference>
<dbReference type="Gene3D" id="2.170.130.10">
    <property type="entry name" value="TonB-dependent receptor, plug domain"/>
    <property type="match status" value="1"/>
</dbReference>